<keyword evidence="2" id="KW-1185">Reference proteome</keyword>
<dbReference type="InterPro" id="IPR029058">
    <property type="entry name" value="AB_hydrolase_fold"/>
</dbReference>
<dbReference type="GeneID" id="70583949"/>
<name>A0A1T4PTX9_VIBCI</name>
<evidence type="ECO:0000313" key="2">
    <source>
        <dbReference type="Proteomes" id="UP000190834"/>
    </source>
</evidence>
<dbReference type="RefSeq" id="WP_078926259.1">
    <property type="nucleotide sequence ID" value="NZ_FUXB01000008.1"/>
</dbReference>
<dbReference type="SUPFAM" id="SSF53474">
    <property type="entry name" value="alpha/beta-Hydrolases"/>
    <property type="match status" value="1"/>
</dbReference>
<sequence length="257" mass="30083">MKLLYWLNEWGSLPQPEQQDRLPLSGHSLIDDVFVRYELVDVTKPLLFTFSPSGTNVQEQELHPHFAPWGYHFAQQQNINIIAFQHLGVTNWFRSPALIAFLEPLSMLLSPFQCRLGYGWSRGGFAISAFARLLQLDHVLLFYPVSTKNKMLVPWDDRPSTDIAQQFDWEGDYHDKDLGHAQGYIVYDPTDDIDRLHAKRYPELTHFQVVGMGHGLYSHDFNQLDFYNQVAEQFIHHQKIDIADFHEQAKHWFLKED</sequence>
<organism evidence="1 2">
    <name type="scientific">Vibrio cincinnatiensis DSM 19608</name>
    <dbReference type="NCBI Taxonomy" id="1123491"/>
    <lineage>
        <taxon>Bacteria</taxon>
        <taxon>Pseudomonadati</taxon>
        <taxon>Pseudomonadota</taxon>
        <taxon>Gammaproteobacteria</taxon>
        <taxon>Vibrionales</taxon>
        <taxon>Vibrionaceae</taxon>
        <taxon>Vibrio</taxon>
    </lineage>
</organism>
<proteinExistence type="predicted"/>
<accession>A0A1T4PTX9</accession>
<dbReference type="OrthoDB" id="5826754at2"/>
<dbReference type="AlphaFoldDB" id="A0A1T4PTX9"/>
<gene>
    <name evidence="1" type="ORF">SAMN02745782_01876</name>
</gene>
<dbReference type="EMBL" id="FUXB01000008">
    <property type="protein sequence ID" value="SJZ94731.1"/>
    <property type="molecule type" value="Genomic_DNA"/>
</dbReference>
<reference evidence="2" key="1">
    <citation type="submission" date="2017-02" db="EMBL/GenBank/DDBJ databases">
        <authorList>
            <person name="Varghese N."/>
            <person name="Submissions S."/>
        </authorList>
    </citation>
    <scope>NUCLEOTIDE SEQUENCE [LARGE SCALE GENOMIC DNA]</scope>
    <source>
        <strain evidence="2">DSM 19608</strain>
    </source>
</reference>
<dbReference type="Proteomes" id="UP000190834">
    <property type="component" value="Unassembled WGS sequence"/>
</dbReference>
<evidence type="ECO:0000313" key="1">
    <source>
        <dbReference type="EMBL" id="SJZ94731.1"/>
    </source>
</evidence>
<evidence type="ECO:0008006" key="3">
    <source>
        <dbReference type="Google" id="ProtNLM"/>
    </source>
</evidence>
<protein>
    <recommendedName>
        <fullName evidence="3">Cytosolic protein</fullName>
    </recommendedName>
</protein>
<dbReference type="STRING" id="1123491.SAMN02745782_01876"/>